<reference evidence="1" key="1">
    <citation type="submission" date="2022-06" db="EMBL/GenBank/DDBJ databases">
        <title>Isolation and Genomics of Futiania mangrovii gen. nov., sp. nov., a Rare and Metabolically-versatile member in the Class Alphaproteobacteria.</title>
        <authorList>
            <person name="Liu L."/>
            <person name="Huang W.-C."/>
            <person name="Pan J."/>
            <person name="Li J."/>
            <person name="Huang Y."/>
            <person name="Du H."/>
            <person name="Liu Y."/>
            <person name="Li M."/>
        </authorList>
    </citation>
    <scope>NUCLEOTIDE SEQUENCE</scope>
    <source>
        <strain evidence="1">FT118</strain>
    </source>
</reference>
<sequence>MQDSFEDRALADAARKAADTADVQAAQRLSAMVADACVRLLRAEETRLGAGTCADSNPALQNRVQTRAF</sequence>
<dbReference type="EMBL" id="JAMZFT010000003">
    <property type="protein sequence ID" value="MCP1337416.1"/>
    <property type="molecule type" value="Genomic_DNA"/>
</dbReference>
<protein>
    <submittedName>
        <fullName evidence="1">Uncharacterized protein</fullName>
    </submittedName>
</protein>
<dbReference type="Proteomes" id="UP001055804">
    <property type="component" value="Unassembled WGS sequence"/>
</dbReference>
<gene>
    <name evidence="1" type="ORF">NJQ99_13420</name>
</gene>
<keyword evidence="2" id="KW-1185">Reference proteome</keyword>
<evidence type="ECO:0000313" key="1">
    <source>
        <dbReference type="EMBL" id="MCP1337416.1"/>
    </source>
</evidence>
<name>A0A9J6PHX5_9PROT</name>
<organism evidence="1 2">
    <name type="scientific">Futiania mangrovi</name>
    <dbReference type="NCBI Taxonomy" id="2959716"/>
    <lineage>
        <taxon>Bacteria</taxon>
        <taxon>Pseudomonadati</taxon>
        <taxon>Pseudomonadota</taxon>
        <taxon>Alphaproteobacteria</taxon>
        <taxon>Futianiales</taxon>
        <taxon>Futianiaceae</taxon>
        <taxon>Futiania</taxon>
    </lineage>
</organism>
<proteinExistence type="predicted"/>
<evidence type="ECO:0000313" key="2">
    <source>
        <dbReference type="Proteomes" id="UP001055804"/>
    </source>
</evidence>
<dbReference type="AlphaFoldDB" id="A0A9J6PHX5"/>
<accession>A0A9J6PHX5</accession>
<dbReference type="RefSeq" id="WP_269333382.1">
    <property type="nucleotide sequence ID" value="NZ_JAMZFT010000003.1"/>
</dbReference>
<comment type="caution">
    <text evidence="1">The sequence shown here is derived from an EMBL/GenBank/DDBJ whole genome shotgun (WGS) entry which is preliminary data.</text>
</comment>